<protein>
    <recommendedName>
        <fullName evidence="3">2-amino-4-hydroxy-6-hydroxymethyldihydropteridine diphosphokinase</fullName>
        <ecNumber evidence="3">2.7.6.3</ecNumber>
    </recommendedName>
</protein>
<keyword evidence="4" id="KW-0808">Transferase</keyword>
<keyword evidence="6 11" id="KW-0418">Kinase</keyword>
<dbReference type="InterPro" id="IPR035907">
    <property type="entry name" value="Hppk_sf"/>
</dbReference>
<evidence type="ECO:0000256" key="5">
    <source>
        <dbReference type="ARBA" id="ARBA00022741"/>
    </source>
</evidence>
<dbReference type="GO" id="GO:0046656">
    <property type="term" value="P:folic acid biosynthetic process"/>
    <property type="evidence" value="ECO:0007669"/>
    <property type="project" value="UniProtKB-KW"/>
</dbReference>
<feature type="region of interest" description="Disordered" evidence="9">
    <location>
        <begin position="211"/>
        <end position="231"/>
    </location>
</feature>
<dbReference type="GO" id="GO:0003848">
    <property type="term" value="F:2-amino-4-hydroxy-6-hydroxymethyldihydropteridine diphosphokinase activity"/>
    <property type="evidence" value="ECO:0007669"/>
    <property type="project" value="UniProtKB-EC"/>
</dbReference>
<dbReference type="EMBL" id="LJZR01000023">
    <property type="protein sequence ID" value="KPQ34132.1"/>
    <property type="molecule type" value="Genomic_DNA"/>
</dbReference>
<dbReference type="PANTHER" id="PTHR43071">
    <property type="entry name" value="2-AMINO-4-HYDROXY-6-HYDROXYMETHYLDIHYDROPTERIDINE PYROPHOSPHOKINASE"/>
    <property type="match status" value="1"/>
</dbReference>
<dbReference type="PATRIC" id="fig|1666911.3.peg.916"/>
<reference evidence="11 12" key="1">
    <citation type="submission" date="2015-09" db="EMBL/GenBank/DDBJ databases">
        <title>Identification and resolution of microdiversity through metagenomic sequencing of parallel consortia.</title>
        <authorList>
            <person name="Nelson W.C."/>
            <person name="Romine M.F."/>
            <person name="Lindemann S.R."/>
        </authorList>
    </citation>
    <scope>NUCLEOTIDE SEQUENCE [LARGE SCALE GENOMIC DNA]</scope>
    <source>
        <strain evidence="11">Ana</strain>
    </source>
</reference>
<dbReference type="GO" id="GO:0005524">
    <property type="term" value="F:ATP binding"/>
    <property type="evidence" value="ECO:0007669"/>
    <property type="project" value="UniProtKB-KW"/>
</dbReference>
<comment type="catalytic activity">
    <reaction evidence="1">
        <text>6-hydroxymethyl-7,8-dihydropterin + ATP = (7,8-dihydropterin-6-yl)methyl diphosphate + AMP + H(+)</text>
        <dbReference type="Rhea" id="RHEA:11412"/>
        <dbReference type="ChEBI" id="CHEBI:15378"/>
        <dbReference type="ChEBI" id="CHEBI:30616"/>
        <dbReference type="ChEBI" id="CHEBI:44841"/>
        <dbReference type="ChEBI" id="CHEBI:72950"/>
        <dbReference type="ChEBI" id="CHEBI:456215"/>
        <dbReference type="EC" id="2.7.6.3"/>
    </reaction>
</comment>
<dbReference type="PANTHER" id="PTHR43071:SF1">
    <property type="entry name" value="2-AMINO-4-HYDROXY-6-HYDROXYMETHYLDIHYDROPTERIDINE PYROPHOSPHOKINASE"/>
    <property type="match status" value="1"/>
</dbReference>
<dbReference type="UniPathway" id="UPA00077">
    <property type="reaction ID" value="UER00155"/>
</dbReference>
<feature type="domain" description="7,8-dihydro-6-hydroxymethylpterin-pyrophosphokinase" evidence="10">
    <location>
        <begin position="98"/>
        <end position="109"/>
    </location>
</feature>
<dbReference type="Gene3D" id="3.30.70.560">
    <property type="entry name" value="7,8-Dihydro-6-hydroxymethylpterin-pyrophosphokinase HPPK"/>
    <property type="match status" value="1"/>
</dbReference>
<dbReference type="Proteomes" id="UP000050465">
    <property type="component" value="Unassembled WGS sequence"/>
</dbReference>
<sequence>MAFSGRQKLQDGVEAVVALGGNLGNSRRILSEAIAALNSTDGIEVLARSPFYKTAPVGPPQPDYLNACVLIKTVLTPRVLLHSLLAIETQFGRVRQVRWGARSLDLDLLFFGEQIIDLPGLTVPHPRLHERAFVLVPLADIAPQWSHPIFGKTVVQLLSALSSEVSALFSEASTLSSAVVPLGVSSEVVSSEKPADHFSGHFSDRFSGSVERNVPSSLPPLPCPLDKNPLS</sequence>
<evidence type="ECO:0000256" key="6">
    <source>
        <dbReference type="ARBA" id="ARBA00022777"/>
    </source>
</evidence>
<evidence type="ECO:0000256" key="1">
    <source>
        <dbReference type="ARBA" id="ARBA00000198"/>
    </source>
</evidence>
<accession>A0A0P7ZML5</accession>
<evidence type="ECO:0000256" key="8">
    <source>
        <dbReference type="ARBA" id="ARBA00022909"/>
    </source>
</evidence>
<keyword evidence="5" id="KW-0547">Nucleotide-binding</keyword>
<evidence type="ECO:0000256" key="9">
    <source>
        <dbReference type="SAM" id="MobiDB-lite"/>
    </source>
</evidence>
<proteinExistence type="predicted"/>
<dbReference type="PROSITE" id="PS00794">
    <property type="entry name" value="HPPK"/>
    <property type="match status" value="1"/>
</dbReference>
<dbReference type="SUPFAM" id="SSF55083">
    <property type="entry name" value="6-hydroxymethyl-7,8-dihydropterin pyrophosphokinase, HPPK"/>
    <property type="match status" value="1"/>
</dbReference>
<organism evidence="11 12">
    <name type="scientific">Phormidesmis priestleyi Ana</name>
    <dbReference type="NCBI Taxonomy" id="1666911"/>
    <lineage>
        <taxon>Bacteria</taxon>
        <taxon>Bacillati</taxon>
        <taxon>Cyanobacteriota</taxon>
        <taxon>Cyanophyceae</taxon>
        <taxon>Leptolyngbyales</taxon>
        <taxon>Leptolyngbyaceae</taxon>
        <taxon>Phormidesmis</taxon>
    </lineage>
</organism>
<dbReference type="AlphaFoldDB" id="A0A0P7ZML5"/>
<evidence type="ECO:0000313" key="12">
    <source>
        <dbReference type="Proteomes" id="UP000050465"/>
    </source>
</evidence>
<dbReference type="NCBIfam" id="TIGR01498">
    <property type="entry name" value="folK"/>
    <property type="match status" value="1"/>
</dbReference>
<dbReference type="GO" id="GO:0046654">
    <property type="term" value="P:tetrahydrofolate biosynthetic process"/>
    <property type="evidence" value="ECO:0007669"/>
    <property type="project" value="UniProtKB-UniPathway"/>
</dbReference>
<gene>
    <name evidence="11" type="primary">folK</name>
    <name evidence="11" type="ORF">HLUCCA11_16205</name>
</gene>
<keyword evidence="8" id="KW-0289">Folate biosynthesis</keyword>
<evidence type="ECO:0000313" key="11">
    <source>
        <dbReference type="EMBL" id="KPQ34132.1"/>
    </source>
</evidence>
<dbReference type="STRING" id="1666911.HLUCCA11_16205"/>
<evidence type="ECO:0000256" key="3">
    <source>
        <dbReference type="ARBA" id="ARBA00013253"/>
    </source>
</evidence>
<dbReference type="CDD" id="cd00483">
    <property type="entry name" value="HPPK"/>
    <property type="match status" value="1"/>
</dbReference>
<dbReference type="EC" id="2.7.6.3" evidence="3"/>
<dbReference type="GO" id="GO:0016301">
    <property type="term" value="F:kinase activity"/>
    <property type="evidence" value="ECO:0007669"/>
    <property type="project" value="UniProtKB-KW"/>
</dbReference>
<comment type="caution">
    <text evidence="11">The sequence shown here is derived from an EMBL/GenBank/DDBJ whole genome shotgun (WGS) entry which is preliminary data.</text>
</comment>
<keyword evidence="7" id="KW-0067">ATP-binding</keyword>
<dbReference type="InterPro" id="IPR000550">
    <property type="entry name" value="Hppk"/>
</dbReference>
<evidence type="ECO:0000259" key="10">
    <source>
        <dbReference type="PROSITE" id="PS00794"/>
    </source>
</evidence>
<name>A0A0P7ZML5_9CYAN</name>
<evidence type="ECO:0000256" key="4">
    <source>
        <dbReference type="ARBA" id="ARBA00022679"/>
    </source>
</evidence>
<comment type="pathway">
    <text evidence="2">Cofactor biosynthesis; tetrahydrofolate biosynthesis; 2-amino-4-hydroxy-6-hydroxymethyl-7,8-dihydropteridine diphosphate from 7,8-dihydroneopterin triphosphate: step 4/4.</text>
</comment>
<evidence type="ECO:0000256" key="2">
    <source>
        <dbReference type="ARBA" id="ARBA00005051"/>
    </source>
</evidence>
<dbReference type="Pfam" id="PF01288">
    <property type="entry name" value="HPPK"/>
    <property type="match status" value="1"/>
</dbReference>
<evidence type="ECO:0000256" key="7">
    <source>
        <dbReference type="ARBA" id="ARBA00022840"/>
    </source>
</evidence>